<protein>
    <submittedName>
        <fullName evidence="5">Calx-beta domain-containing protein</fullName>
    </submittedName>
</protein>
<dbReference type="InterPro" id="IPR026919">
    <property type="entry name" value="ADGRV1"/>
</dbReference>
<evidence type="ECO:0000313" key="6">
    <source>
        <dbReference type="Proteomes" id="UP001597526"/>
    </source>
</evidence>
<feature type="non-terminal residue" evidence="5">
    <location>
        <position position="1"/>
    </location>
</feature>
<gene>
    <name evidence="5" type="ORF">ACFSQJ_11555</name>
</gene>
<keyword evidence="3" id="KW-0106">Calcium</keyword>
<dbReference type="SMART" id="SM00237">
    <property type="entry name" value="Calx_beta"/>
    <property type="match status" value="2"/>
</dbReference>
<evidence type="ECO:0000259" key="4">
    <source>
        <dbReference type="SMART" id="SM00237"/>
    </source>
</evidence>
<evidence type="ECO:0000256" key="3">
    <source>
        <dbReference type="ARBA" id="ARBA00022837"/>
    </source>
</evidence>
<dbReference type="PANTHER" id="PTHR46682:SF1">
    <property type="entry name" value="ADHESION G-PROTEIN COUPLED RECEPTOR V1"/>
    <property type="match status" value="1"/>
</dbReference>
<dbReference type="RefSeq" id="WP_377767107.1">
    <property type="nucleotide sequence ID" value="NZ_JBHULB010000016.1"/>
</dbReference>
<evidence type="ECO:0000256" key="2">
    <source>
        <dbReference type="ARBA" id="ARBA00022737"/>
    </source>
</evidence>
<reference evidence="6" key="1">
    <citation type="journal article" date="2019" name="Int. J. Syst. Evol. Microbiol.">
        <title>The Global Catalogue of Microorganisms (GCM) 10K type strain sequencing project: providing services to taxonomists for standard genome sequencing and annotation.</title>
        <authorList>
            <consortium name="The Broad Institute Genomics Platform"/>
            <consortium name="The Broad Institute Genome Sequencing Center for Infectious Disease"/>
            <person name="Wu L."/>
            <person name="Ma J."/>
        </authorList>
    </citation>
    <scope>NUCLEOTIDE SEQUENCE [LARGE SCALE GENOMIC DNA]</scope>
    <source>
        <strain evidence="6">KCTC 52368</strain>
    </source>
</reference>
<keyword evidence="6" id="KW-1185">Reference proteome</keyword>
<sequence length="787" mass="85140">NDNIIEPQEAYTVTLNSTTDPLVPINDGTANGIINDDDNNPGVTGIAFTNTNVIVTEGSDAFARFTVTITGNISENVTVDYVTNNGTAMDGSDMTTQSGTITFTPTVNSFDIDIPILNDNIIEPTEEFTVVLSNIQSNLGIGFVDGNTTNTATGTINDDDDSDPSLGVQFDITSIDVNEDAGTVSLDVVLNADVQDEFTVEYHSTAGTATDAFDYTGIVSGTQTLTFGGANANTQTITIPIIDDVIIEDTEDFNVILSNISTTLVTILTNDTATVNIIDNDGNEGWPEDMTIEACDTIPPAEDITSTSACTITVVLVETVDGDTDSCPTEYTITRTWTITDCVGNVREHVQIITIEDTIAPTFVEALPTDMTVQCDSVPDADVLTAIDSCEPNMVVDFAETITDSDSCPSDYIITRTWTVSDCAGNNVSHTQTIIVEDTVAPTFVEELPQSMTVLCNEVPDAVTLTAIDNCDSNIVVDFTETTTNDANCLSGYTVTRVWTTIDCAGNTVSHTQIITIEPTGPITASDYEEEVTILCGEEIPPVPELTFMGGCGNYTVVFNEVRQDATDGSEDFMLIRTWNVTDSCGNTASFEQIIFVFQPQLEEVTIDICIEDEAIDLINYLPESFDTNGTFEVLEGDVTLNGSLFDPLDHLPGEYKIAYSSIEGDCKYYVDFTIVVNTDCVPCSRDQIEISEAVTANGDGINDYFEIRGVEFCQFTFDVEIFNRWGDKVYEAKDYQNDWNGSSPSGSFGSSGVLPSGTYYYVINAVDNELGTPLKPFNGFIYLGTK</sequence>
<dbReference type="Pfam" id="PF23237">
    <property type="entry name" value="HYR_4C"/>
    <property type="match status" value="1"/>
</dbReference>
<dbReference type="NCBIfam" id="TIGR04131">
    <property type="entry name" value="Bac_Flav_CTERM"/>
    <property type="match status" value="1"/>
</dbReference>
<dbReference type="EMBL" id="JBHULB010000016">
    <property type="protein sequence ID" value="MFD2587570.1"/>
    <property type="molecule type" value="Genomic_DNA"/>
</dbReference>
<dbReference type="Pfam" id="PF03160">
    <property type="entry name" value="Calx-beta"/>
    <property type="match status" value="2"/>
</dbReference>
<dbReference type="Pfam" id="PF13585">
    <property type="entry name" value="CHU_C"/>
    <property type="match status" value="1"/>
</dbReference>
<comment type="caution">
    <text evidence="5">The sequence shown here is derived from an EMBL/GenBank/DDBJ whole genome shotgun (WGS) entry which is preliminary data.</text>
</comment>
<dbReference type="InterPro" id="IPR026341">
    <property type="entry name" value="T9SS_type_B"/>
</dbReference>
<dbReference type="SUPFAM" id="SSF141072">
    <property type="entry name" value="CalX-like"/>
    <property type="match status" value="2"/>
</dbReference>
<dbReference type="Proteomes" id="UP001597526">
    <property type="component" value="Unassembled WGS sequence"/>
</dbReference>
<dbReference type="InterPro" id="IPR003644">
    <property type="entry name" value="Calx_beta"/>
</dbReference>
<feature type="domain" description="Calx-beta" evidence="4">
    <location>
        <begin position="30"/>
        <end position="133"/>
    </location>
</feature>
<name>A0ABW5MW60_9FLAO</name>
<dbReference type="PANTHER" id="PTHR46682">
    <property type="entry name" value="ADHESION G-PROTEIN COUPLED RECEPTOR V1"/>
    <property type="match status" value="1"/>
</dbReference>
<keyword evidence="2" id="KW-0677">Repeat</keyword>
<evidence type="ECO:0000313" key="5">
    <source>
        <dbReference type="EMBL" id="MFD2587570.1"/>
    </source>
</evidence>
<evidence type="ECO:0000256" key="1">
    <source>
        <dbReference type="ARBA" id="ARBA00022729"/>
    </source>
</evidence>
<accession>A0ABW5MW60</accession>
<organism evidence="5 6">
    <name type="scientific">Croceitalea marina</name>
    <dbReference type="NCBI Taxonomy" id="1775166"/>
    <lineage>
        <taxon>Bacteria</taxon>
        <taxon>Pseudomonadati</taxon>
        <taxon>Bacteroidota</taxon>
        <taxon>Flavobacteriia</taxon>
        <taxon>Flavobacteriales</taxon>
        <taxon>Flavobacteriaceae</taxon>
        <taxon>Croceitalea</taxon>
    </lineage>
</organism>
<dbReference type="Gene3D" id="2.60.40.2030">
    <property type="match status" value="2"/>
</dbReference>
<dbReference type="InterPro" id="IPR038081">
    <property type="entry name" value="CalX-like_sf"/>
</dbReference>
<keyword evidence="1" id="KW-0732">Signal</keyword>
<feature type="domain" description="Calx-beta" evidence="4">
    <location>
        <begin position="152"/>
        <end position="258"/>
    </location>
</feature>
<dbReference type="InterPro" id="IPR057078">
    <property type="entry name" value="HYR-4C"/>
</dbReference>
<proteinExistence type="predicted"/>